<protein>
    <submittedName>
        <fullName evidence="2">Uncharacterized protein</fullName>
    </submittedName>
</protein>
<reference evidence="2" key="1">
    <citation type="submission" date="2021-03" db="EMBL/GenBank/DDBJ databases">
        <title>Draft genome sequence of rust myrtle Austropuccinia psidii MF-1, a brazilian biotype.</title>
        <authorList>
            <person name="Quecine M.C."/>
            <person name="Pachon D.M.R."/>
            <person name="Bonatelli M.L."/>
            <person name="Correr F.H."/>
            <person name="Franceschini L.M."/>
            <person name="Leite T.F."/>
            <person name="Margarido G.R.A."/>
            <person name="Almeida C.A."/>
            <person name="Ferrarezi J.A."/>
            <person name="Labate C.A."/>
        </authorList>
    </citation>
    <scope>NUCLEOTIDE SEQUENCE</scope>
    <source>
        <strain evidence="2">MF-1</strain>
    </source>
</reference>
<comment type="caution">
    <text evidence="2">The sequence shown here is derived from an EMBL/GenBank/DDBJ whole genome shotgun (WGS) entry which is preliminary data.</text>
</comment>
<dbReference type="EMBL" id="AVOT02011784">
    <property type="protein sequence ID" value="MBW0492853.1"/>
    <property type="molecule type" value="Genomic_DNA"/>
</dbReference>
<evidence type="ECO:0000256" key="1">
    <source>
        <dbReference type="SAM" id="MobiDB-lite"/>
    </source>
</evidence>
<proteinExistence type="predicted"/>
<accession>A0A9Q3D1V3</accession>
<dbReference type="AlphaFoldDB" id="A0A9Q3D1V3"/>
<evidence type="ECO:0000313" key="3">
    <source>
        <dbReference type="Proteomes" id="UP000765509"/>
    </source>
</evidence>
<dbReference type="Proteomes" id="UP000765509">
    <property type="component" value="Unassembled WGS sequence"/>
</dbReference>
<keyword evidence="3" id="KW-1185">Reference proteome</keyword>
<feature type="compositionally biased region" description="Basic and acidic residues" evidence="1">
    <location>
        <begin position="27"/>
        <end position="44"/>
    </location>
</feature>
<feature type="region of interest" description="Disordered" evidence="1">
    <location>
        <begin position="19"/>
        <end position="49"/>
    </location>
</feature>
<name>A0A9Q3D1V3_9BASI</name>
<evidence type="ECO:0000313" key="2">
    <source>
        <dbReference type="EMBL" id="MBW0492853.1"/>
    </source>
</evidence>
<gene>
    <name evidence="2" type="ORF">O181_032568</name>
</gene>
<organism evidence="2 3">
    <name type="scientific">Austropuccinia psidii MF-1</name>
    <dbReference type="NCBI Taxonomy" id="1389203"/>
    <lineage>
        <taxon>Eukaryota</taxon>
        <taxon>Fungi</taxon>
        <taxon>Dikarya</taxon>
        <taxon>Basidiomycota</taxon>
        <taxon>Pucciniomycotina</taxon>
        <taxon>Pucciniomycetes</taxon>
        <taxon>Pucciniales</taxon>
        <taxon>Sphaerophragmiaceae</taxon>
        <taxon>Austropuccinia</taxon>
    </lineage>
</organism>
<sequence>MRGRWDPMGLLSMVMTQQGGVGQAGDGKSKSEENLGRVKKESWDLPKGSSMDCVRATSGSCSRVRTSSCGLDDGLRPGIGGSSIQEGSTKGGTVSSLESKVEIQLNSGCFLRNKSSNHWVPLGPGVGCRRVCSRGKLETGESCRGGFGWFGSMCKGKRHGDNWPKLACPLAIAILHRPDNHFASVKG</sequence>